<sequence length="664" mass="72852">MPGSLFPRSPSVEPDSIRPDELTERHVRFASISNSVIDTQPNPVSPASSYSRATPIKRAEKRLHTNDVNGSSPSIHPDSIPSPLRRPLKPQISVKRHAGTMPGDLSLSTKERQLNEAKQTQRENRERRQHQPSNESPYVQEIERERAEDKERIRILEEEVTKLREELSNRPVRNNPVHLGFDHPPPPPPPPPPLPRQSAPLRIPYASSTPGSVFRSIRASLKPMPTPVEAPINPPARRQGHPTVGLPPDLMASFLSELKTVRLRKVSGPPGTRTESSRPSSSFNVTAYLAETSSTGRFRSSDDSTPWAESSRVGAKRKREDVSQAFREASSTGPALKRISLSTSLDSDSYASRAQDKILFAPPLSKHPQINPTFQSGTTPSLCSDNSLEREDDTQFDEPPSTPSTGPLLSFPQESHADMSLSDLSGQEIIDVDLLPDEPANLQGRLCSPPFIPPPLSSIPDSPQQSKRVDLFARRPPASPLPAPSPRKPLPPRATRVVTPYASHLSESEPDDDRPSFSTHSLSHPSIPRPAERVHEYPPPSTAGTKPRRIPSSSRIPVPGRITTTFPPKQQRTLDEELRTVPDHELKLADLELDMLSSAGTRPKNLGFLAHGGAGGPAVFMGVGYVDGAQPPKFVAEGQLETNTALRKGRSKRDRPRGDSDIFS</sequence>
<name>A0ACD3AL88_9AGAR</name>
<evidence type="ECO:0000313" key="1">
    <source>
        <dbReference type="EMBL" id="TFK66296.1"/>
    </source>
</evidence>
<protein>
    <submittedName>
        <fullName evidence="1">Uncharacterized protein</fullName>
    </submittedName>
</protein>
<dbReference type="Proteomes" id="UP000308600">
    <property type="component" value="Unassembled WGS sequence"/>
</dbReference>
<gene>
    <name evidence="1" type="ORF">BDN72DRAFT_844510</name>
</gene>
<accession>A0ACD3AL88</accession>
<keyword evidence="2" id="KW-1185">Reference proteome</keyword>
<organism evidence="1 2">
    <name type="scientific">Pluteus cervinus</name>
    <dbReference type="NCBI Taxonomy" id="181527"/>
    <lineage>
        <taxon>Eukaryota</taxon>
        <taxon>Fungi</taxon>
        <taxon>Dikarya</taxon>
        <taxon>Basidiomycota</taxon>
        <taxon>Agaricomycotina</taxon>
        <taxon>Agaricomycetes</taxon>
        <taxon>Agaricomycetidae</taxon>
        <taxon>Agaricales</taxon>
        <taxon>Pluteineae</taxon>
        <taxon>Pluteaceae</taxon>
        <taxon>Pluteus</taxon>
    </lineage>
</organism>
<proteinExistence type="predicted"/>
<dbReference type="EMBL" id="ML208409">
    <property type="protein sequence ID" value="TFK66296.1"/>
    <property type="molecule type" value="Genomic_DNA"/>
</dbReference>
<reference evidence="1 2" key="1">
    <citation type="journal article" date="2019" name="Nat. Ecol. Evol.">
        <title>Megaphylogeny resolves global patterns of mushroom evolution.</title>
        <authorList>
            <person name="Varga T."/>
            <person name="Krizsan K."/>
            <person name="Foldi C."/>
            <person name="Dima B."/>
            <person name="Sanchez-Garcia M."/>
            <person name="Sanchez-Ramirez S."/>
            <person name="Szollosi G.J."/>
            <person name="Szarkandi J.G."/>
            <person name="Papp V."/>
            <person name="Albert L."/>
            <person name="Andreopoulos W."/>
            <person name="Angelini C."/>
            <person name="Antonin V."/>
            <person name="Barry K.W."/>
            <person name="Bougher N.L."/>
            <person name="Buchanan P."/>
            <person name="Buyck B."/>
            <person name="Bense V."/>
            <person name="Catcheside P."/>
            <person name="Chovatia M."/>
            <person name="Cooper J."/>
            <person name="Damon W."/>
            <person name="Desjardin D."/>
            <person name="Finy P."/>
            <person name="Geml J."/>
            <person name="Haridas S."/>
            <person name="Hughes K."/>
            <person name="Justo A."/>
            <person name="Karasinski D."/>
            <person name="Kautmanova I."/>
            <person name="Kiss B."/>
            <person name="Kocsube S."/>
            <person name="Kotiranta H."/>
            <person name="LaButti K.M."/>
            <person name="Lechner B.E."/>
            <person name="Liimatainen K."/>
            <person name="Lipzen A."/>
            <person name="Lukacs Z."/>
            <person name="Mihaltcheva S."/>
            <person name="Morgado L.N."/>
            <person name="Niskanen T."/>
            <person name="Noordeloos M.E."/>
            <person name="Ohm R.A."/>
            <person name="Ortiz-Santana B."/>
            <person name="Ovrebo C."/>
            <person name="Racz N."/>
            <person name="Riley R."/>
            <person name="Savchenko A."/>
            <person name="Shiryaev A."/>
            <person name="Soop K."/>
            <person name="Spirin V."/>
            <person name="Szebenyi C."/>
            <person name="Tomsovsky M."/>
            <person name="Tulloss R.E."/>
            <person name="Uehling J."/>
            <person name="Grigoriev I.V."/>
            <person name="Vagvolgyi C."/>
            <person name="Papp T."/>
            <person name="Martin F.M."/>
            <person name="Miettinen O."/>
            <person name="Hibbett D.S."/>
            <person name="Nagy L.G."/>
        </authorList>
    </citation>
    <scope>NUCLEOTIDE SEQUENCE [LARGE SCALE GENOMIC DNA]</scope>
    <source>
        <strain evidence="1 2">NL-1719</strain>
    </source>
</reference>
<evidence type="ECO:0000313" key="2">
    <source>
        <dbReference type="Proteomes" id="UP000308600"/>
    </source>
</evidence>